<keyword evidence="2" id="KW-1185">Reference proteome</keyword>
<reference evidence="1 2" key="1">
    <citation type="submission" date="2020-07" db="EMBL/GenBank/DDBJ databases">
        <title>Spirosoma foliorum sp. nov., isolated from the leaves on the Nejang mountain Korea, Republic of.</title>
        <authorList>
            <person name="Ho H."/>
            <person name="Lee Y.-J."/>
            <person name="Nurcahyanto D.-A."/>
            <person name="Kim S.-G."/>
        </authorList>
    </citation>
    <scope>NUCLEOTIDE SEQUENCE [LARGE SCALE GENOMIC DNA]</scope>
    <source>
        <strain evidence="1 2">PL0136</strain>
    </source>
</reference>
<sequence>MSFPYTSNQATILAPVIERTPVVVTDQTGQSVSGEAIFYKDDLKQRLSIDLEIEDYDNALLALLRTAIGAVESYTRLAIQPQTVVVRYTSYEGGPLPFGPVWALNPNPVVTPVVTGSTVTFNNGTSDALTDGDFPYINGSFEAGTVSYTSGYSRAQDSIRPVPDELIGAVLEHAASSFRAGGVTGSGNPGTYWKVLAGPKRRFD</sequence>
<protein>
    <submittedName>
        <fullName evidence="1">Phage gp6-like head-tail connector protein</fullName>
    </submittedName>
</protein>
<gene>
    <name evidence="1" type="ORF">H3H32_10795</name>
</gene>
<dbReference type="RefSeq" id="WP_182462676.1">
    <property type="nucleotide sequence ID" value="NZ_CP059732.1"/>
</dbReference>
<dbReference type="KEGG" id="sfol:H3H32_10795"/>
<accession>A0A7G5H2I8</accession>
<proteinExistence type="predicted"/>
<dbReference type="Proteomes" id="UP000515369">
    <property type="component" value="Chromosome"/>
</dbReference>
<dbReference type="AlphaFoldDB" id="A0A7G5H2I8"/>
<evidence type="ECO:0000313" key="2">
    <source>
        <dbReference type="Proteomes" id="UP000515369"/>
    </source>
</evidence>
<name>A0A7G5H2I8_9BACT</name>
<evidence type="ECO:0000313" key="1">
    <source>
        <dbReference type="EMBL" id="QMW05330.1"/>
    </source>
</evidence>
<organism evidence="1 2">
    <name type="scientific">Spirosoma foliorum</name>
    <dbReference type="NCBI Taxonomy" id="2710596"/>
    <lineage>
        <taxon>Bacteria</taxon>
        <taxon>Pseudomonadati</taxon>
        <taxon>Bacteroidota</taxon>
        <taxon>Cytophagia</taxon>
        <taxon>Cytophagales</taxon>
        <taxon>Cytophagaceae</taxon>
        <taxon>Spirosoma</taxon>
    </lineage>
</organism>
<dbReference type="EMBL" id="CP059732">
    <property type="protein sequence ID" value="QMW05330.1"/>
    <property type="molecule type" value="Genomic_DNA"/>
</dbReference>